<feature type="domain" description="GST N-terminal" evidence="1">
    <location>
        <begin position="1"/>
        <end position="83"/>
    </location>
</feature>
<dbReference type="Gene3D" id="3.40.30.10">
    <property type="entry name" value="Glutaredoxin"/>
    <property type="match status" value="1"/>
</dbReference>
<comment type="caution">
    <text evidence="2">The sequence shown here is derived from an EMBL/GenBank/DDBJ whole genome shotgun (WGS) entry which is preliminary data.</text>
</comment>
<dbReference type="Pfam" id="PF13409">
    <property type="entry name" value="GST_N_2"/>
    <property type="match status" value="1"/>
</dbReference>
<dbReference type="PROSITE" id="PS50404">
    <property type="entry name" value="GST_NTER"/>
    <property type="match status" value="1"/>
</dbReference>
<dbReference type="SUPFAM" id="SSF52833">
    <property type="entry name" value="Thioredoxin-like"/>
    <property type="match status" value="1"/>
</dbReference>
<dbReference type="InterPro" id="IPR036249">
    <property type="entry name" value="Thioredoxin-like_sf"/>
</dbReference>
<accession>A0A7W6K5M3</accession>
<dbReference type="EMBL" id="JACIDU010000023">
    <property type="protein sequence ID" value="MBB4105537.1"/>
    <property type="molecule type" value="Genomic_DNA"/>
</dbReference>
<dbReference type="PANTHER" id="PTHR44051">
    <property type="entry name" value="GLUTATHIONE S-TRANSFERASE-RELATED"/>
    <property type="match status" value="1"/>
</dbReference>
<organism evidence="2 3">
    <name type="scientific">Allorhizobium borbori</name>
    <dbReference type="NCBI Taxonomy" id="485907"/>
    <lineage>
        <taxon>Bacteria</taxon>
        <taxon>Pseudomonadati</taxon>
        <taxon>Pseudomonadota</taxon>
        <taxon>Alphaproteobacteria</taxon>
        <taxon>Hyphomicrobiales</taxon>
        <taxon>Rhizobiaceae</taxon>
        <taxon>Rhizobium/Agrobacterium group</taxon>
        <taxon>Allorhizobium</taxon>
    </lineage>
</organism>
<dbReference type="Gene3D" id="1.20.1050.10">
    <property type="match status" value="1"/>
</dbReference>
<sequence>MKLHWSPRSPFVRKVMIVLNETGQIDQVECVRSAVAMATEPNPDVLADNPLGKIPTLVLEDGTALFDSRVICTYLAERAGMFQPVSAAERFRQLRWEALGDGLTDILLLWRIERTREEKADSVICAAFETKVRATVARLDAEVDPLSQTPLGLGQIAIFCALGQLEFRWPGTGWREAFPRLAEWFAGLEMRPSFARTAVVDDAPASVPPVASQPAAFTFGG</sequence>
<gene>
    <name evidence="2" type="ORF">GGQ66_004124</name>
</gene>
<keyword evidence="3" id="KW-1185">Reference proteome</keyword>
<evidence type="ECO:0000313" key="2">
    <source>
        <dbReference type="EMBL" id="MBB4105537.1"/>
    </source>
</evidence>
<evidence type="ECO:0000313" key="3">
    <source>
        <dbReference type="Proteomes" id="UP000584824"/>
    </source>
</evidence>
<protein>
    <submittedName>
        <fullName evidence="2">Glutathione S-transferase</fullName>
    </submittedName>
</protein>
<dbReference type="GO" id="GO:0016740">
    <property type="term" value="F:transferase activity"/>
    <property type="evidence" value="ECO:0007669"/>
    <property type="project" value="UniProtKB-KW"/>
</dbReference>
<reference evidence="2 3" key="1">
    <citation type="submission" date="2020-08" db="EMBL/GenBank/DDBJ databases">
        <title>Genomic Encyclopedia of Type Strains, Phase IV (KMG-IV): sequencing the most valuable type-strain genomes for metagenomic binning, comparative biology and taxonomic classification.</title>
        <authorList>
            <person name="Goeker M."/>
        </authorList>
    </citation>
    <scope>NUCLEOTIDE SEQUENCE [LARGE SCALE GENOMIC DNA]</scope>
    <source>
        <strain evidence="2 3">DSM 26385</strain>
    </source>
</reference>
<dbReference type="InterPro" id="IPR036282">
    <property type="entry name" value="Glutathione-S-Trfase_C_sf"/>
</dbReference>
<dbReference type="SUPFAM" id="SSF47616">
    <property type="entry name" value="GST C-terminal domain-like"/>
    <property type="match status" value="1"/>
</dbReference>
<dbReference type="InterPro" id="IPR004045">
    <property type="entry name" value="Glutathione_S-Trfase_N"/>
</dbReference>
<dbReference type="Pfam" id="PF13410">
    <property type="entry name" value="GST_C_2"/>
    <property type="match status" value="1"/>
</dbReference>
<dbReference type="RefSeq" id="WP_183795099.1">
    <property type="nucleotide sequence ID" value="NZ_JACIDU010000023.1"/>
</dbReference>
<dbReference type="Proteomes" id="UP000584824">
    <property type="component" value="Unassembled WGS sequence"/>
</dbReference>
<dbReference type="CDD" id="cd03205">
    <property type="entry name" value="GST_C_6"/>
    <property type="match status" value="1"/>
</dbReference>
<dbReference type="CDD" id="cd03049">
    <property type="entry name" value="GST_N_3"/>
    <property type="match status" value="1"/>
</dbReference>
<evidence type="ECO:0000259" key="1">
    <source>
        <dbReference type="PROSITE" id="PS50404"/>
    </source>
</evidence>
<proteinExistence type="predicted"/>
<keyword evidence="2" id="KW-0808">Transferase</keyword>
<name>A0A7W6K5M3_9HYPH</name>
<dbReference type="PANTHER" id="PTHR44051:SF8">
    <property type="entry name" value="GLUTATHIONE S-TRANSFERASE GSTA"/>
    <property type="match status" value="1"/>
</dbReference>
<dbReference type="AlphaFoldDB" id="A0A7W6K5M3"/>